<dbReference type="GO" id="GO:0009570">
    <property type="term" value="C:chloroplast stroma"/>
    <property type="evidence" value="ECO:0007669"/>
    <property type="project" value="UniProtKB-SubCell"/>
</dbReference>
<dbReference type="InterPro" id="IPR000719">
    <property type="entry name" value="Prot_kinase_dom"/>
</dbReference>
<dbReference type="Gene3D" id="2.60.120.200">
    <property type="match status" value="1"/>
</dbReference>
<dbReference type="Pfam" id="PF00069">
    <property type="entry name" value="Pkinase"/>
    <property type="match status" value="1"/>
</dbReference>
<keyword evidence="7 25" id="KW-0934">Plastid</keyword>
<dbReference type="Gene3D" id="1.10.8.1070">
    <property type="match status" value="1"/>
</dbReference>
<evidence type="ECO:0000256" key="1">
    <source>
        <dbReference type="ARBA" id="ARBA00004251"/>
    </source>
</evidence>
<keyword evidence="13" id="KW-0418">Kinase</keyword>
<dbReference type="CDD" id="cd14066">
    <property type="entry name" value="STKc_IRAK"/>
    <property type="match status" value="1"/>
</dbReference>
<name>A0A8J5LU05_ZINOF</name>
<dbReference type="PROSITE" id="PS00107">
    <property type="entry name" value="PROTEIN_KINASE_ATP"/>
    <property type="match status" value="1"/>
</dbReference>
<dbReference type="SUPFAM" id="SSF52540">
    <property type="entry name" value="P-loop containing nucleoside triphosphate hydrolases"/>
    <property type="match status" value="1"/>
</dbReference>
<evidence type="ECO:0000313" key="28">
    <source>
        <dbReference type="EMBL" id="KAG6539009.1"/>
    </source>
</evidence>
<evidence type="ECO:0000256" key="9">
    <source>
        <dbReference type="ARBA" id="ARBA00022692"/>
    </source>
</evidence>
<evidence type="ECO:0000256" key="4">
    <source>
        <dbReference type="ARBA" id="ARBA00010217"/>
    </source>
</evidence>
<dbReference type="InterPro" id="IPR001220">
    <property type="entry name" value="Legume_lectin_dom"/>
</dbReference>
<dbReference type="PANTHER" id="PTHR32429">
    <property type="match status" value="1"/>
</dbReference>
<protein>
    <recommendedName>
        <fullName evidence="25">Ribulose bisphosphate carboxylase/oxygenase activase, chloroplastic</fullName>
        <shortName evidence="25">RA</shortName>
        <shortName evidence="25">RuBisCO activase</shortName>
    </recommendedName>
</protein>
<accession>A0A8J5LU05</accession>
<keyword evidence="6 25" id="KW-0150">Chloroplast</keyword>
<dbReference type="PROSITE" id="PS50011">
    <property type="entry name" value="PROTEIN_KINASE_DOM"/>
    <property type="match status" value="1"/>
</dbReference>
<dbReference type="GO" id="GO:0004674">
    <property type="term" value="F:protein serine/threonine kinase activity"/>
    <property type="evidence" value="ECO:0007669"/>
    <property type="project" value="UniProtKB-KW"/>
</dbReference>
<dbReference type="PROSITE" id="PS00307">
    <property type="entry name" value="LECTIN_LEGUME_BETA"/>
    <property type="match status" value="1"/>
</dbReference>
<feature type="transmembrane region" description="Helical" evidence="26">
    <location>
        <begin position="905"/>
        <end position="930"/>
    </location>
</feature>
<dbReference type="Pfam" id="PF00004">
    <property type="entry name" value="AAA"/>
    <property type="match status" value="1"/>
</dbReference>
<dbReference type="GO" id="GO:0030246">
    <property type="term" value="F:carbohydrate binding"/>
    <property type="evidence" value="ECO:0007669"/>
    <property type="project" value="UniProtKB-KW"/>
</dbReference>
<evidence type="ECO:0000256" key="25">
    <source>
        <dbReference type="RuleBase" id="RU369045"/>
    </source>
</evidence>
<dbReference type="GO" id="GO:0005524">
    <property type="term" value="F:ATP binding"/>
    <property type="evidence" value="ECO:0007669"/>
    <property type="project" value="UniProtKB-UniRule"/>
</dbReference>
<evidence type="ECO:0000256" key="20">
    <source>
        <dbReference type="ARBA" id="ARBA00025556"/>
    </source>
</evidence>
<feature type="domain" description="Protein kinase" evidence="27">
    <location>
        <begin position="963"/>
        <end position="1242"/>
    </location>
</feature>
<evidence type="ECO:0000256" key="26">
    <source>
        <dbReference type="SAM" id="Phobius"/>
    </source>
</evidence>
<dbReference type="PANTHER" id="PTHR32429:SF32">
    <property type="entry name" value="RIBULOSE BISPHOSPHATE CARBOXYLASE_OXYGENASE ACTIVASE, CHLOROPLASTIC"/>
    <property type="match status" value="1"/>
</dbReference>
<dbReference type="InterPro" id="IPR027417">
    <property type="entry name" value="P-loop_NTPase"/>
</dbReference>
<dbReference type="InterPro" id="IPR048571">
    <property type="entry name" value="RuBisCO_activase_AAA_helical"/>
</dbReference>
<dbReference type="Proteomes" id="UP000734854">
    <property type="component" value="Unassembled WGS sequence"/>
</dbReference>
<proteinExistence type="inferred from homology"/>
<organism evidence="28 29">
    <name type="scientific">Zingiber officinale</name>
    <name type="common">Ginger</name>
    <name type="synonym">Amomum zingiber</name>
    <dbReference type="NCBI Taxonomy" id="94328"/>
    <lineage>
        <taxon>Eukaryota</taxon>
        <taxon>Viridiplantae</taxon>
        <taxon>Streptophyta</taxon>
        <taxon>Embryophyta</taxon>
        <taxon>Tracheophyta</taxon>
        <taxon>Spermatophyta</taxon>
        <taxon>Magnoliopsida</taxon>
        <taxon>Liliopsida</taxon>
        <taxon>Zingiberales</taxon>
        <taxon>Zingiberaceae</taxon>
        <taxon>Zingiber</taxon>
    </lineage>
</organism>
<dbReference type="Pfam" id="PF21228">
    <property type="entry name" value="RuBisCO_activase_AAA_helical"/>
    <property type="match status" value="1"/>
</dbReference>
<keyword evidence="29" id="KW-1185">Reference proteome</keyword>
<keyword evidence="12 24" id="KW-0547">Nucleotide-binding</keyword>
<dbReference type="Gene3D" id="3.40.50.300">
    <property type="entry name" value="P-loop containing nucleotide triphosphate hydrolases"/>
    <property type="match status" value="1"/>
</dbReference>
<evidence type="ECO:0000256" key="7">
    <source>
        <dbReference type="ARBA" id="ARBA00022640"/>
    </source>
</evidence>
<keyword evidence="18" id="KW-0675">Receptor</keyword>
<keyword evidence="8" id="KW-0808">Transferase</keyword>
<dbReference type="InterPro" id="IPR003959">
    <property type="entry name" value="ATPase_AAA_core"/>
</dbReference>
<keyword evidence="5" id="KW-0723">Serine/threonine-protein kinase</keyword>
<keyword evidence="10" id="KW-0732">Signal</keyword>
<evidence type="ECO:0000256" key="18">
    <source>
        <dbReference type="ARBA" id="ARBA00023170"/>
    </source>
</evidence>
<evidence type="ECO:0000256" key="12">
    <source>
        <dbReference type="ARBA" id="ARBA00022741"/>
    </source>
</evidence>
<evidence type="ECO:0000256" key="17">
    <source>
        <dbReference type="ARBA" id="ARBA00023136"/>
    </source>
</evidence>
<dbReference type="GO" id="GO:0046863">
    <property type="term" value="F:ribulose-1,5-bisphosphate carboxylase/oxygenase activator activity"/>
    <property type="evidence" value="ECO:0007669"/>
    <property type="project" value="UniProtKB-UniRule"/>
</dbReference>
<evidence type="ECO:0000256" key="23">
    <source>
        <dbReference type="ARBA" id="ARBA00048679"/>
    </source>
</evidence>
<evidence type="ECO:0000256" key="13">
    <source>
        <dbReference type="ARBA" id="ARBA00022777"/>
    </source>
</evidence>
<evidence type="ECO:0000256" key="6">
    <source>
        <dbReference type="ARBA" id="ARBA00022528"/>
    </source>
</evidence>
<evidence type="ECO:0000256" key="2">
    <source>
        <dbReference type="ARBA" id="ARBA00004470"/>
    </source>
</evidence>
<dbReference type="GO" id="GO:0009579">
    <property type="term" value="C:thylakoid"/>
    <property type="evidence" value="ECO:0007669"/>
    <property type="project" value="TreeGrafter"/>
</dbReference>
<dbReference type="FunFam" id="1.10.8.1070:FF:000001">
    <property type="entry name" value="Ribulose bisphosphate carboxylase/oxygenase activase, chloroplastic"/>
    <property type="match status" value="1"/>
</dbReference>
<evidence type="ECO:0000256" key="22">
    <source>
        <dbReference type="ARBA" id="ARBA00047899"/>
    </source>
</evidence>
<evidence type="ECO:0000256" key="8">
    <source>
        <dbReference type="ARBA" id="ARBA00022679"/>
    </source>
</evidence>
<dbReference type="GO" id="GO:0016887">
    <property type="term" value="F:ATP hydrolysis activity"/>
    <property type="evidence" value="ECO:0007669"/>
    <property type="project" value="UniProtKB-UniRule"/>
</dbReference>
<dbReference type="InterPro" id="IPR013320">
    <property type="entry name" value="ConA-like_dom_sf"/>
</dbReference>
<dbReference type="SUPFAM" id="SSF56112">
    <property type="entry name" value="Protein kinase-like (PK-like)"/>
    <property type="match status" value="1"/>
</dbReference>
<dbReference type="EMBL" id="JACMSC010000001">
    <property type="protein sequence ID" value="KAG6539009.1"/>
    <property type="molecule type" value="Genomic_DNA"/>
</dbReference>
<comment type="catalytic activity">
    <reaction evidence="22">
        <text>L-threonyl-[protein] + ATP = O-phospho-L-threonyl-[protein] + ADP + H(+)</text>
        <dbReference type="Rhea" id="RHEA:46608"/>
        <dbReference type="Rhea" id="RHEA-COMP:11060"/>
        <dbReference type="Rhea" id="RHEA-COMP:11605"/>
        <dbReference type="ChEBI" id="CHEBI:15378"/>
        <dbReference type="ChEBI" id="CHEBI:30013"/>
        <dbReference type="ChEBI" id="CHEBI:30616"/>
        <dbReference type="ChEBI" id="CHEBI:61977"/>
        <dbReference type="ChEBI" id="CHEBI:456216"/>
        <dbReference type="EC" id="2.7.11.1"/>
    </reaction>
</comment>
<evidence type="ECO:0000256" key="5">
    <source>
        <dbReference type="ARBA" id="ARBA00022527"/>
    </source>
</evidence>
<keyword evidence="11" id="KW-0430">Lectin</keyword>
<comment type="similarity">
    <text evidence="21 25">Belongs to the RuBisCO activase family.</text>
</comment>
<evidence type="ECO:0000256" key="14">
    <source>
        <dbReference type="ARBA" id="ARBA00022840"/>
    </source>
</evidence>
<evidence type="ECO:0000313" key="29">
    <source>
        <dbReference type="Proteomes" id="UP000734854"/>
    </source>
</evidence>
<dbReference type="FunFam" id="1.10.510.10:FF:000108">
    <property type="entry name" value="L-type lectin-domain containing receptor kinase S.4"/>
    <property type="match status" value="1"/>
</dbReference>
<dbReference type="SUPFAM" id="SSF49899">
    <property type="entry name" value="Concanavalin A-like lectins/glucanases"/>
    <property type="match status" value="1"/>
</dbReference>
<evidence type="ECO:0000256" key="16">
    <source>
        <dbReference type="ARBA" id="ARBA00022989"/>
    </source>
</evidence>
<keyword evidence="9 26" id="KW-0812">Transmembrane</keyword>
<reference evidence="28 29" key="1">
    <citation type="submission" date="2020-08" db="EMBL/GenBank/DDBJ databases">
        <title>Plant Genome Project.</title>
        <authorList>
            <person name="Zhang R.-G."/>
        </authorList>
    </citation>
    <scope>NUCLEOTIDE SEQUENCE [LARGE SCALE GENOMIC DNA]</scope>
    <source>
        <tissue evidence="28">Rhizome</tissue>
    </source>
</reference>
<dbReference type="InterPro" id="IPR008271">
    <property type="entry name" value="Ser/Thr_kinase_AS"/>
</dbReference>
<evidence type="ECO:0000256" key="24">
    <source>
        <dbReference type="PROSITE-ProRule" id="PRU10141"/>
    </source>
</evidence>
<dbReference type="InterPro" id="IPR044960">
    <property type="entry name" value="RCA-like"/>
</dbReference>
<sequence length="1291" mass="140991">MCDSIQHRFKPSLLLGTTPCLLSVGPRDGWTPQDLDPHFSWASQPGPSVGRISGTHVSMTLDWLKSRLGPSGLNPSLLLDTTPSLWSVDPRASQAPQGSVPHFSWGSASHNHTCKERSRQADAPVRLLHRYIRIPNASFLVCSPRIPVSSMATAAASTVGAVNLVPPRSSNAFPSSAFLGSRLKWSTAGTSHARISGGTLRVLAADLDESKQTEKDRWGGLYHDTSDDQQDITRGKGLVDSLFQAPSGDGTHIAVMFSQEYISQGLRQYSLDNTMGGYYIAPAFMDKLVVHIAKNFMNLPNIKIPLILGIWGGKGQGKSFQCELVFAKMGINPIMMSAGELESGNAGEPAKLLRQRYREAADIIKKGKMCCLFINDLDAGAGRLGGTTQYTVNNQMVNATLMNIADNPTNVQLPGMYNKQENPRVPIIVTGNDFSTLYAPLIRDGRMEKFYWAPTREDRIGVCTGIFRTDNVPREDIVKLVDSFPGQSIDFFGAVRARVYDDEVRRWVAETGVETVGKKLVNSLEGPPTFDQPKMTLDKLMEYGQMLVKEQENVKRVQLADKYLSEAALGDANEDAMKTGEFYGKAAQQVHIPVPEGCTDPIAKNFDPTARSDDVFVPTMSQLPMLSAVLCFIVVAAATAADEAFVYNGFVGANLSLNGFAEITGDGLIKLTNDTEQAQGHAFHPLPLRFKDSATGAPRSFSATFVFAIVPEHSDVSGHGIAFAIAPSVGIQGSMPSQHLGLFNVSNIGSPSNHIVAVEFDTVMSVEFYDINNNHVGIDVNTLVSANSSPVAYFESGVPKNLTLISGDPMQVWVDFDGHDLLLQVVVAPLSVSKPEIPIVSSKINLSSIVLDEMFVGFSASTGAATGSHYILGWSFNLNGDAQPLNISKLPPVPLPRSQKKKSDVLAISLPLATVILSSICITAMIFIAIRRRKFAELLEDWELEYGPHRFSYKDLYRATRGFNEANLLGAGGFGRVYRGVLPSSKVEVAVKRVTHESKQGIKEFISEVVSMGKLKHRNLVQLLGYCRRQGELLLVYDYMPNRSLDKFIFYKDRPRLDWSQRFRVVKGVAAGLYYLHDGWEQVVIHRDIKASNVLLDGEFNGKLGDFGLARLYDHGENPHTTHIVGTLGYLAPELSKTGKATKETDVYAFGAFLLEVACGRRPLEVKGSADSPGLVEFALECWKKKALLEARDADLGEELAAEAEEEVEAVLKLGLLCSHPDPMARPTMKQVVQFLEGDASLPSMLPEGLIDGVATLKYDESFDDFLKLYPSSSHAEALLQQSSPLFSGGG</sequence>
<dbReference type="FunFam" id="2.60.120.200:FF:000051">
    <property type="entry name" value="L-type lectin-domain containing receptor kinase V.9"/>
    <property type="match status" value="1"/>
</dbReference>
<dbReference type="Pfam" id="PF00139">
    <property type="entry name" value="Lectin_legB"/>
    <property type="match status" value="1"/>
</dbReference>
<comment type="subcellular location">
    <subcellularLocation>
        <location evidence="1">Cell membrane</location>
        <topology evidence="1">Single-pass type I membrane protein</topology>
    </subcellularLocation>
    <subcellularLocation>
        <location evidence="2 25">Plastid</location>
        <location evidence="2 25">Chloroplast stroma</location>
    </subcellularLocation>
</comment>
<dbReference type="Gene3D" id="3.30.200.20">
    <property type="entry name" value="Phosphorylase Kinase, domain 1"/>
    <property type="match status" value="1"/>
</dbReference>
<evidence type="ECO:0000256" key="3">
    <source>
        <dbReference type="ARBA" id="ARBA00008536"/>
    </source>
</evidence>
<dbReference type="CDD" id="cd06899">
    <property type="entry name" value="lectin_legume_LecRK_Arcelin_ConA"/>
    <property type="match status" value="1"/>
</dbReference>
<keyword evidence="16 26" id="KW-1133">Transmembrane helix</keyword>
<evidence type="ECO:0000256" key="19">
    <source>
        <dbReference type="ARBA" id="ARBA00023180"/>
    </source>
</evidence>
<dbReference type="FunFam" id="3.40.50.300:FF:000258">
    <property type="entry name" value="Ribulose bisphosphate carboxylase/oxygenase activase, chloroplastic"/>
    <property type="match status" value="1"/>
</dbReference>
<evidence type="ECO:0000256" key="21">
    <source>
        <dbReference type="ARBA" id="ARBA00025781"/>
    </source>
</evidence>
<dbReference type="InterPro" id="IPR011009">
    <property type="entry name" value="Kinase-like_dom_sf"/>
</dbReference>
<comment type="function">
    <text evidence="20 25">Activation of RuBisCO (ribulose-1,5-bisphosphate carboxylase/oxygenase; EC 4.1.1.39) involves the ATP-dependent carboxylation of the epsilon-amino group of lysine leading to a carbamate structure.</text>
</comment>
<gene>
    <name evidence="28" type="ORF">ZIOFF_004161</name>
</gene>
<dbReference type="InterPro" id="IPR019825">
    <property type="entry name" value="Lectin_legB_Mn/Ca_BS"/>
</dbReference>
<dbReference type="PROSITE" id="PS00108">
    <property type="entry name" value="PROTEIN_KINASE_ST"/>
    <property type="match status" value="1"/>
</dbReference>
<comment type="catalytic activity">
    <reaction evidence="23">
        <text>L-seryl-[protein] + ATP = O-phospho-L-seryl-[protein] + ADP + H(+)</text>
        <dbReference type="Rhea" id="RHEA:17989"/>
        <dbReference type="Rhea" id="RHEA-COMP:9863"/>
        <dbReference type="Rhea" id="RHEA-COMP:11604"/>
        <dbReference type="ChEBI" id="CHEBI:15378"/>
        <dbReference type="ChEBI" id="CHEBI:29999"/>
        <dbReference type="ChEBI" id="CHEBI:30616"/>
        <dbReference type="ChEBI" id="CHEBI:83421"/>
        <dbReference type="ChEBI" id="CHEBI:456216"/>
        <dbReference type="EC" id="2.7.11.1"/>
    </reaction>
</comment>
<keyword evidence="17 26" id="KW-0472">Membrane</keyword>
<feature type="binding site" evidence="24">
    <location>
        <position position="992"/>
    </location>
    <ligand>
        <name>ATP</name>
        <dbReference type="ChEBI" id="CHEBI:30616"/>
    </ligand>
</feature>
<comment type="similarity">
    <text evidence="3">In the N-terminal section; belongs to the leguminous lectin family.</text>
</comment>
<comment type="caution">
    <text evidence="28">The sequence shown here is derived from an EMBL/GenBank/DDBJ whole genome shotgun (WGS) entry which is preliminary data.</text>
</comment>
<keyword evidence="14 24" id="KW-0067">ATP-binding</keyword>
<keyword evidence="15" id="KW-0809">Transit peptide</keyword>
<evidence type="ECO:0000256" key="11">
    <source>
        <dbReference type="ARBA" id="ARBA00022734"/>
    </source>
</evidence>
<dbReference type="SMART" id="SM00220">
    <property type="entry name" value="S_TKc"/>
    <property type="match status" value="1"/>
</dbReference>
<evidence type="ECO:0000259" key="27">
    <source>
        <dbReference type="PROSITE" id="PS50011"/>
    </source>
</evidence>
<dbReference type="Gene3D" id="1.10.510.10">
    <property type="entry name" value="Transferase(Phosphotransferase) domain 1"/>
    <property type="match status" value="1"/>
</dbReference>
<dbReference type="InterPro" id="IPR017441">
    <property type="entry name" value="Protein_kinase_ATP_BS"/>
</dbReference>
<comment type="similarity">
    <text evidence="4">In the C-terminal section; belongs to the protein kinase superfamily. Ser/Thr protein kinase family.</text>
</comment>
<evidence type="ECO:0000256" key="10">
    <source>
        <dbReference type="ARBA" id="ARBA00022729"/>
    </source>
</evidence>
<dbReference type="FunFam" id="3.30.200.20:FF:000112">
    <property type="entry name" value="Lectin-domain containing receptor kinase A4.3"/>
    <property type="match status" value="1"/>
</dbReference>
<evidence type="ECO:0000256" key="15">
    <source>
        <dbReference type="ARBA" id="ARBA00022946"/>
    </source>
</evidence>
<keyword evidence="19" id="KW-0325">Glycoprotein</keyword>
<dbReference type="GO" id="GO:0005886">
    <property type="term" value="C:plasma membrane"/>
    <property type="evidence" value="ECO:0007669"/>
    <property type="project" value="UniProtKB-SubCell"/>
</dbReference>